<proteinExistence type="predicted"/>
<accession>A0A1H0J0N7</accession>
<dbReference type="RefSeq" id="WP_074612451.1">
    <property type="nucleotide sequence ID" value="NZ_FNGY01000014.1"/>
</dbReference>
<sequence length="148" mass="15522">MKTKITAITLMAALAVTAFSSFTNVKSLAEKAPVVSLSTLAKKKVPAPYTFSASVPGSFTGVRLVIVKGVTTGSSWSYNFTSSSGTQTGTVEYDSSYTVQVYQFGATYAYTTLTNGGTSTSKANSSMGPWGCEFTGVGFLSNLSISFY</sequence>
<evidence type="ECO:0000313" key="3">
    <source>
        <dbReference type="Proteomes" id="UP000183200"/>
    </source>
</evidence>
<evidence type="ECO:0000313" key="2">
    <source>
        <dbReference type="EMBL" id="SDO37040.1"/>
    </source>
</evidence>
<feature type="chain" id="PRO_5010208958" evidence="1">
    <location>
        <begin position="24"/>
        <end position="148"/>
    </location>
</feature>
<keyword evidence="3" id="KW-1185">Reference proteome</keyword>
<dbReference type="Proteomes" id="UP000183200">
    <property type="component" value="Unassembled WGS sequence"/>
</dbReference>
<feature type="signal peptide" evidence="1">
    <location>
        <begin position="1"/>
        <end position="23"/>
    </location>
</feature>
<organism evidence="2 3">
    <name type="scientific">Pedobacter steynii</name>
    <dbReference type="NCBI Taxonomy" id="430522"/>
    <lineage>
        <taxon>Bacteria</taxon>
        <taxon>Pseudomonadati</taxon>
        <taxon>Bacteroidota</taxon>
        <taxon>Sphingobacteriia</taxon>
        <taxon>Sphingobacteriales</taxon>
        <taxon>Sphingobacteriaceae</taxon>
        <taxon>Pedobacter</taxon>
    </lineage>
</organism>
<dbReference type="AlphaFoldDB" id="A0A1H0J0N7"/>
<keyword evidence="1" id="KW-0732">Signal</keyword>
<gene>
    <name evidence="2" type="ORF">SAMN05421820_11438</name>
</gene>
<reference evidence="3" key="1">
    <citation type="submission" date="2016-10" db="EMBL/GenBank/DDBJ databases">
        <authorList>
            <person name="Varghese N."/>
            <person name="Submissions S."/>
        </authorList>
    </citation>
    <scope>NUCLEOTIDE SEQUENCE [LARGE SCALE GENOMIC DNA]</scope>
    <source>
        <strain evidence="3">DSM 19110</strain>
    </source>
</reference>
<name>A0A1H0J0N7_9SPHI</name>
<evidence type="ECO:0000256" key="1">
    <source>
        <dbReference type="SAM" id="SignalP"/>
    </source>
</evidence>
<dbReference type="EMBL" id="FNGY01000014">
    <property type="protein sequence ID" value="SDO37040.1"/>
    <property type="molecule type" value="Genomic_DNA"/>
</dbReference>
<protein>
    <submittedName>
        <fullName evidence="2">Uncharacterized protein</fullName>
    </submittedName>
</protein>